<dbReference type="AlphaFoldDB" id="A0A128F2V8"/>
<organism evidence="2 3">
    <name type="scientific">Grimontia celer</name>
    <dbReference type="NCBI Taxonomy" id="1796497"/>
    <lineage>
        <taxon>Bacteria</taxon>
        <taxon>Pseudomonadati</taxon>
        <taxon>Pseudomonadota</taxon>
        <taxon>Gammaproteobacteria</taxon>
        <taxon>Vibrionales</taxon>
        <taxon>Vibrionaceae</taxon>
        <taxon>Grimontia</taxon>
    </lineage>
</organism>
<evidence type="ECO:0000256" key="1">
    <source>
        <dbReference type="SAM" id="SignalP"/>
    </source>
</evidence>
<evidence type="ECO:0008006" key="4">
    <source>
        <dbReference type="Google" id="ProtNLM"/>
    </source>
</evidence>
<name>A0A128F2V8_9GAMM</name>
<keyword evidence="1" id="KW-0732">Signal</keyword>
<sequence length="786" mass="88088">MKHWILALALFCPSLVMAEIRLDKSDIGDVSVTSMLVVSGNNLSNTDAIAVIRADDTKNPGYADRANIERVIPPGEFNIEVPFASLRTPGGRSLDLKSLQQIIIFPGRAERGFALTGARVMTPKPLGKNIFAWDLGPSGSAIWPGFQPLTPNSPMVTGRSIHPIDRSTRMQAADALTFDGIRGIDTLTLPLPAGNWQVTLWLRDAGEWEFLPHPLKREILVDGKAVYRQNLSPKNWIDNVYLGLREIKVSPESSSWDHFGARKSDRVTFDIKSTGKPVKVTLKGDSPDAQFVSGILAEPADNPLVLEMLTRQRKLWWDRNWPVAAWTKWPTGQPKLSTKEKTVSAAPGTSVLIPMEFEQGNLPGAPMVMLKQPSQEKGRLSASWHWSQWQLTRTHLSSTLLAPNDNYLRHGLMPENQGVALPRRLMVRVDVPEAQAPGDYQGEVQVILQGKILKAPFNVSVLDVSLPALEKPVGIYLEKQVQFGWFKELTAIGDMAMVCDLKFLRKLGLTGISPPFATPHNEDTQKEFDALSDNLNMLGFTSAMAYAPAKRLSQSIGVGNAANVVADIESRYKQRLQPTPYWSIADEPSNPGNVDLFKEMYQSFSMLAPDAKLAGHLNSDHDKEYLPMFDLVLVNDGFGINVDQVKETQKDDREVWLYNLPNPRAASGYYLWHSGADGFLKWHGRMPTADPFDPTDGREFDVQMLYPSANPCPEEPDIHTDLYEIMEGIVDYRWILWLEETAKSDSNARLLLASLKQELPDKWNRMREVDTRTMDTWRNKIMDLAR</sequence>
<evidence type="ECO:0000313" key="3">
    <source>
        <dbReference type="Proteomes" id="UP000071641"/>
    </source>
</evidence>
<proteinExistence type="predicted"/>
<dbReference type="Proteomes" id="UP000071641">
    <property type="component" value="Unassembled WGS sequence"/>
</dbReference>
<feature type="signal peptide" evidence="1">
    <location>
        <begin position="1"/>
        <end position="18"/>
    </location>
</feature>
<accession>A0A128F2V8</accession>
<evidence type="ECO:0000313" key="2">
    <source>
        <dbReference type="EMBL" id="CZF81132.1"/>
    </source>
</evidence>
<gene>
    <name evidence="2" type="ORF">GCE9029_02416</name>
</gene>
<dbReference type="EMBL" id="FIZX01000002">
    <property type="protein sequence ID" value="CZF81132.1"/>
    <property type="molecule type" value="Genomic_DNA"/>
</dbReference>
<protein>
    <recommendedName>
        <fullName evidence="4">Glycoside hydrolase 123 C-terminal domain-containing protein</fullName>
    </recommendedName>
</protein>
<keyword evidence="3" id="KW-1185">Reference proteome</keyword>
<dbReference type="OrthoDB" id="7345857at2"/>
<feature type="chain" id="PRO_5007281980" description="Glycoside hydrolase 123 C-terminal domain-containing protein" evidence="1">
    <location>
        <begin position="19"/>
        <end position="786"/>
    </location>
</feature>
<reference evidence="3" key="1">
    <citation type="submission" date="2016-02" db="EMBL/GenBank/DDBJ databases">
        <authorList>
            <person name="Rodrigo-Torres Lidia"/>
            <person name="Arahal R.David."/>
        </authorList>
    </citation>
    <scope>NUCLEOTIDE SEQUENCE [LARGE SCALE GENOMIC DNA]</scope>
    <source>
        <strain evidence="3">CECT 9029</strain>
    </source>
</reference>
<dbReference type="STRING" id="1796497.GCE9029_02416"/>